<dbReference type="SUPFAM" id="SSF58104">
    <property type="entry name" value="Methyl-accepting chemotaxis protein (MCP) signaling domain"/>
    <property type="match status" value="1"/>
</dbReference>
<accession>A0ABZ0AXS8</accession>
<evidence type="ECO:0000259" key="5">
    <source>
        <dbReference type="PROSITE" id="PS50111"/>
    </source>
</evidence>
<dbReference type="CDD" id="cd06225">
    <property type="entry name" value="HAMP"/>
    <property type="match status" value="1"/>
</dbReference>
<dbReference type="Pfam" id="PF00672">
    <property type="entry name" value="HAMP"/>
    <property type="match status" value="1"/>
</dbReference>
<dbReference type="PROSITE" id="PS50885">
    <property type="entry name" value="HAMP"/>
    <property type="match status" value="1"/>
</dbReference>
<feature type="domain" description="Methyl-accepting transducer" evidence="5">
    <location>
        <begin position="269"/>
        <end position="498"/>
    </location>
</feature>
<keyword evidence="8" id="KW-1185">Reference proteome</keyword>
<dbReference type="PANTHER" id="PTHR43531">
    <property type="entry name" value="PROTEIN ICFG"/>
    <property type="match status" value="1"/>
</dbReference>
<evidence type="ECO:0000256" key="3">
    <source>
        <dbReference type="PROSITE-ProRule" id="PRU00284"/>
    </source>
</evidence>
<evidence type="ECO:0000256" key="4">
    <source>
        <dbReference type="SAM" id="Phobius"/>
    </source>
</evidence>
<keyword evidence="1" id="KW-0488">Methylation</keyword>
<dbReference type="PROSITE" id="PS50111">
    <property type="entry name" value="CHEMOTAXIS_TRANSDUC_2"/>
    <property type="match status" value="1"/>
</dbReference>
<sequence length="528" mass="57204">MKLLDNVSVRGRLFFSHGILIFATAFILAFNYTNSRSTGESVVAVVEQDYGKFELAAAIDSATKHNARNTVELFMVEPDRQAQIRERIGGTKKIIDGLFAELEPLLSGQQELAVYGEIKSRRQEFVSAFTAAGAALQAGELTQAQALLREKVLPAIDSLREPIQKMLEIQKVQAHERAHHVIEGNRIHIIWSLVVGALAILVGGFCAFTLIRSIIQPLKVAMNVAGEIGKGNLDVEFTAHGKNELTDMLVALNSMKEFLMHVMMRIQQSAGSVAVASQQIAAANLDLSARTESQASSLEQTAATMEEMTGSISQTAEATEAANRLVTRVSESARDVGELVHSVVETMGVIHASSQRIQDIIGTIDSIAFQTNILALNAAVEAARAGEQGRGFAVVAAEVRQLAQRSAEAAREIKSIIQDNVEKMDRGNTVASQAGEAVSKVVVSIQQVNQSVTEVTRANGEQRSGIRQVGEAIALLDQMTQQNAALVEENAAASKNLDQQVQSLKKMISRFRIGHMATAEFRELPRLT</sequence>
<dbReference type="Pfam" id="PF00015">
    <property type="entry name" value="MCPsignal"/>
    <property type="match status" value="1"/>
</dbReference>
<dbReference type="PANTHER" id="PTHR43531:SF14">
    <property type="entry name" value="METHYL-ACCEPTING CHEMOTAXIS PROTEIN I-RELATED"/>
    <property type="match status" value="1"/>
</dbReference>
<dbReference type="PRINTS" id="PR00260">
    <property type="entry name" value="CHEMTRNSDUCR"/>
</dbReference>
<feature type="transmembrane region" description="Helical" evidence="4">
    <location>
        <begin position="189"/>
        <end position="211"/>
    </location>
</feature>
<evidence type="ECO:0000256" key="1">
    <source>
        <dbReference type="ARBA" id="ARBA00022481"/>
    </source>
</evidence>
<gene>
    <name evidence="7" type="ORF">RAN89_16250</name>
</gene>
<organism evidence="7 8">
    <name type="scientific">Rhodoferax mekongensis</name>
    <dbReference type="NCBI Taxonomy" id="3068341"/>
    <lineage>
        <taxon>Bacteria</taxon>
        <taxon>Pseudomonadati</taxon>
        <taxon>Pseudomonadota</taxon>
        <taxon>Betaproteobacteria</taxon>
        <taxon>Burkholderiales</taxon>
        <taxon>Comamonadaceae</taxon>
        <taxon>Rhodoferax</taxon>
    </lineage>
</organism>
<dbReference type="RefSeq" id="WP_313867274.1">
    <property type="nucleotide sequence ID" value="NZ_CP132507.1"/>
</dbReference>
<evidence type="ECO:0000256" key="2">
    <source>
        <dbReference type="ARBA" id="ARBA00029447"/>
    </source>
</evidence>
<dbReference type="CDD" id="cd19411">
    <property type="entry name" value="MCP2201-like_sensor"/>
    <property type="match status" value="1"/>
</dbReference>
<dbReference type="InterPro" id="IPR003660">
    <property type="entry name" value="HAMP_dom"/>
</dbReference>
<feature type="domain" description="HAMP" evidence="6">
    <location>
        <begin position="212"/>
        <end position="264"/>
    </location>
</feature>
<keyword evidence="4" id="KW-0472">Membrane</keyword>
<dbReference type="Pfam" id="PF12729">
    <property type="entry name" value="4HB_MCP_1"/>
    <property type="match status" value="1"/>
</dbReference>
<protein>
    <submittedName>
        <fullName evidence="7">Methyl-accepting chemotaxis protein</fullName>
    </submittedName>
</protein>
<keyword evidence="4" id="KW-1133">Transmembrane helix</keyword>
<dbReference type="InterPro" id="IPR024478">
    <property type="entry name" value="HlyB_4HB_MCP"/>
</dbReference>
<dbReference type="InterPro" id="IPR004090">
    <property type="entry name" value="Chemotax_Me-accpt_rcpt"/>
</dbReference>
<name>A0ABZ0AXS8_9BURK</name>
<dbReference type="InterPro" id="IPR004089">
    <property type="entry name" value="MCPsignal_dom"/>
</dbReference>
<dbReference type="CDD" id="cd11386">
    <property type="entry name" value="MCP_signal"/>
    <property type="match status" value="1"/>
</dbReference>
<comment type="similarity">
    <text evidence="2">Belongs to the methyl-accepting chemotaxis (MCP) protein family.</text>
</comment>
<evidence type="ECO:0000313" key="8">
    <source>
        <dbReference type="Proteomes" id="UP001302257"/>
    </source>
</evidence>
<feature type="transmembrane region" description="Helical" evidence="4">
    <location>
        <begin position="12"/>
        <end position="32"/>
    </location>
</feature>
<dbReference type="SMART" id="SM00304">
    <property type="entry name" value="HAMP"/>
    <property type="match status" value="2"/>
</dbReference>
<reference evidence="7 8" key="1">
    <citation type="submission" date="2023-08" db="EMBL/GenBank/DDBJ databases">
        <title>Rhodoferax potami sp. nov. and Rhodoferax mekongensis sp. nov., isolated from the Mekong River in Thailand.</title>
        <authorList>
            <person name="Kitikhun S."/>
            <person name="Charoenyingcharoen P."/>
            <person name="Siriarchawattana P."/>
            <person name="Likhitrattanapisal S."/>
            <person name="Nilsakha T."/>
            <person name="Chanpet A."/>
            <person name="Rattanawaree P."/>
            <person name="Ingsriswang S."/>
        </authorList>
    </citation>
    <scope>NUCLEOTIDE SEQUENCE [LARGE SCALE GENOMIC DNA]</scope>
    <source>
        <strain evidence="7 8">TBRC 17307</strain>
    </source>
</reference>
<dbReference type="EMBL" id="CP132507">
    <property type="protein sequence ID" value="WNO04433.1"/>
    <property type="molecule type" value="Genomic_DNA"/>
</dbReference>
<dbReference type="SMART" id="SM00283">
    <property type="entry name" value="MA"/>
    <property type="match status" value="1"/>
</dbReference>
<dbReference type="InterPro" id="IPR051310">
    <property type="entry name" value="MCP_chemotaxis"/>
</dbReference>
<evidence type="ECO:0000313" key="7">
    <source>
        <dbReference type="EMBL" id="WNO04433.1"/>
    </source>
</evidence>
<evidence type="ECO:0000259" key="6">
    <source>
        <dbReference type="PROSITE" id="PS50885"/>
    </source>
</evidence>
<dbReference type="Gene3D" id="1.10.287.950">
    <property type="entry name" value="Methyl-accepting chemotaxis protein"/>
    <property type="match status" value="1"/>
</dbReference>
<dbReference type="InterPro" id="IPR047347">
    <property type="entry name" value="YvaQ-like_sensor"/>
</dbReference>
<proteinExistence type="inferred from homology"/>
<keyword evidence="4" id="KW-0812">Transmembrane</keyword>
<dbReference type="Proteomes" id="UP001302257">
    <property type="component" value="Chromosome"/>
</dbReference>
<keyword evidence="3" id="KW-0807">Transducer</keyword>